<evidence type="ECO:0000259" key="1">
    <source>
        <dbReference type="Pfam" id="PF03724"/>
    </source>
</evidence>
<name>A0ABT0SAS9_9SPHN</name>
<sequence length="150" mass="15711">MSRFMTICALLLVAACGRQENESPAASNEVGQTPRAEPAPATPMLEGAWRLAKIDGTPVEGGSSAVATFENGRLRVAAGCNGRGWTFTQKRNIVSFAGLAGASSNCGSLPTVDQERAFHAIDRATIALFDQEGREATLSGDGGNITLSRR</sequence>
<protein>
    <submittedName>
        <fullName evidence="2">META domain-containing protein</fullName>
    </submittedName>
</protein>
<dbReference type="Gene3D" id="2.40.128.270">
    <property type="match status" value="1"/>
</dbReference>
<dbReference type="Pfam" id="PF03724">
    <property type="entry name" value="META"/>
    <property type="match status" value="1"/>
</dbReference>
<organism evidence="2 3">
    <name type="scientific">Sphingomonas brevis</name>
    <dbReference type="NCBI Taxonomy" id="2908206"/>
    <lineage>
        <taxon>Bacteria</taxon>
        <taxon>Pseudomonadati</taxon>
        <taxon>Pseudomonadota</taxon>
        <taxon>Alphaproteobacteria</taxon>
        <taxon>Sphingomonadales</taxon>
        <taxon>Sphingomonadaceae</taxon>
        <taxon>Sphingomonas</taxon>
    </lineage>
</organism>
<proteinExistence type="predicted"/>
<dbReference type="RefSeq" id="WP_249915902.1">
    <property type="nucleotide sequence ID" value="NZ_JAMGBB010000001.1"/>
</dbReference>
<reference evidence="2" key="1">
    <citation type="submission" date="2022-05" db="EMBL/GenBank/DDBJ databases">
        <authorList>
            <person name="Jo J.-H."/>
            <person name="Im W.-T."/>
        </authorList>
    </citation>
    <scope>NUCLEOTIDE SEQUENCE</scope>
    <source>
        <strain evidence="2">RB56-2</strain>
    </source>
</reference>
<dbReference type="InterPro" id="IPR005184">
    <property type="entry name" value="DUF306_Meta_HslJ"/>
</dbReference>
<keyword evidence="3" id="KW-1185">Reference proteome</keyword>
<dbReference type="EMBL" id="JAMGBB010000001">
    <property type="protein sequence ID" value="MCL6741521.1"/>
    <property type="molecule type" value="Genomic_DNA"/>
</dbReference>
<dbReference type="InterPro" id="IPR038670">
    <property type="entry name" value="HslJ-like_sf"/>
</dbReference>
<dbReference type="Proteomes" id="UP001165383">
    <property type="component" value="Unassembled WGS sequence"/>
</dbReference>
<dbReference type="PROSITE" id="PS51257">
    <property type="entry name" value="PROKAR_LIPOPROTEIN"/>
    <property type="match status" value="1"/>
</dbReference>
<comment type="caution">
    <text evidence="2">The sequence shown here is derived from an EMBL/GenBank/DDBJ whole genome shotgun (WGS) entry which is preliminary data.</text>
</comment>
<accession>A0ABT0SAS9</accession>
<evidence type="ECO:0000313" key="3">
    <source>
        <dbReference type="Proteomes" id="UP001165383"/>
    </source>
</evidence>
<evidence type="ECO:0000313" key="2">
    <source>
        <dbReference type="EMBL" id="MCL6741521.1"/>
    </source>
</evidence>
<gene>
    <name evidence="2" type="ORF">LZ518_10290</name>
</gene>
<feature type="domain" description="DUF306" evidence="1">
    <location>
        <begin position="46"/>
        <end position="143"/>
    </location>
</feature>